<accession>A0AAJ7T7S5</accession>
<evidence type="ECO:0000256" key="2">
    <source>
        <dbReference type="ARBA" id="ARBA00022517"/>
    </source>
</evidence>
<evidence type="ECO:0000256" key="12">
    <source>
        <dbReference type="ARBA" id="ARBA00040434"/>
    </source>
</evidence>
<proteinExistence type="predicted"/>
<evidence type="ECO:0000313" key="16">
    <source>
        <dbReference type="RefSeq" id="XP_032812399.1"/>
    </source>
</evidence>
<keyword evidence="3" id="KW-0479">Metal-binding</keyword>
<keyword evidence="5 13" id="KW-0863">Zinc-finger</keyword>
<dbReference type="PROSITE" id="PS50157">
    <property type="entry name" value="ZINC_FINGER_C2H2_2"/>
    <property type="match status" value="8"/>
</dbReference>
<dbReference type="GO" id="GO:0003677">
    <property type="term" value="F:DNA binding"/>
    <property type="evidence" value="ECO:0007669"/>
    <property type="project" value="UniProtKB-KW"/>
</dbReference>
<reference evidence="16" key="1">
    <citation type="submission" date="2025-08" db="UniProtKB">
        <authorList>
            <consortium name="RefSeq"/>
        </authorList>
    </citation>
    <scope>IDENTIFICATION</scope>
    <source>
        <tissue evidence="16">Sperm</tissue>
    </source>
</reference>
<feature type="domain" description="C2H2-type" evidence="14">
    <location>
        <begin position="12"/>
        <end position="41"/>
    </location>
</feature>
<dbReference type="RefSeq" id="XP_032812399.1">
    <property type="nucleotide sequence ID" value="XM_032956508.1"/>
</dbReference>
<evidence type="ECO:0000256" key="6">
    <source>
        <dbReference type="ARBA" id="ARBA00022833"/>
    </source>
</evidence>
<keyword evidence="4" id="KW-0677">Repeat</keyword>
<evidence type="ECO:0000313" key="15">
    <source>
        <dbReference type="Proteomes" id="UP001318040"/>
    </source>
</evidence>
<evidence type="ECO:0000256" key="1">
    <source>
        <dbReference type="ARBA" id="ARBA00004123"/>
    </source>
</evidence>
<dbReference type="GO" id="GO:0003723">
    <property type="term" value="F:RNA binding"/>
    <property type="evidence" value="ECO:0007669"/>
    <property type="project" value="UniProtKB-KW"/>
</dbReference>
<dbReference type="FunFam" id="3.30.160.60:FF:001102">
    <property type="entry name" value="Transcription factor IIIA"/>
    <property type="match status" value="1"/>
</dbReference>
<dbReference type="GO" id="GO:0008270">
    <property type="term" value="F:zinc ion binding"/>
    <property type="evidence" value="ECO:0007669"/>
    <property type="project" value="UniProtKB-KW"/>
</dbReference>
<gene>
    <name evidence="16" type="primary">LOC116943569</name>
</gene>
<dbReference type="AlphaFoldDB" id="A0AAJ7T7S5"/>
<dbReference type="GO" id="GO:0005634">
    <property type="term" value="C:nucleus"/>
    <property type="evidence" value="ECO:0007669"/>
    <property type="project" value="UniProtKB-SubCell"/>
</dbReference>
<evidence type="ECO:0000256" key="3">
    <source>
        <dbReference type="ARBA" id="ARBA00022723"/>
    </source>
</evidence>
<keyword evidence="7" id="KW-0694">RNA-binding</keyword>
<dbReference type="PROSITE" id="PS00028">
    <property type="entry name" value="ZINC_FINGER_C2H2_1"/>
    <property type="match status" value="8"/>
</dbReference>
<dbReference type="InterPro" id="IPR054599">
    <property type="entry name" value="TFIIIA_Zfn-C2H2"/>
</dbReference>
<dbReference type="Gene3D" id="3.30.160.60">
    <property type="entry name" value="Classic Zinc Finger"/>
    <property type="match status" value="8"/>
</dbReference>
<evidence type="ECO:0000256" key="13">
    <source>
        <dbReference type="PROSITE-ProRule" id="PRU00042"/>
    </source>
</evidence>
<dbReference type="Proteomes" id="UP001318040">
    <property type="component" value="Chromosome 18"/>
</dbReference>
<evidence type="ECO:0000256" key="7">
    <source>
        <dbReference type="ARBA" id="ARBA00022884"/>
    </source>
</evidence>
<keyword evidence="2" id="KW-0690">Ribosome biogenesis</keyword>
<feature type="domain" description="C2H2-type" evidence="14">
    <location>
        <begin position="72"/>
        <end position="102"/>
    </location>
</feature>
<dbReference type="InterPro" id="IPR051061">
    <property type="entry name" value="Zinc_finger_trans_reg"/>
</dbReference>
<dbReference type="GeneID" id="116943569"/>
<evidence type="ECO:0000256" key="11">
    <source>
        <dbReference type="ARBA" id="ARBA00023242"/>
    </source>
</evidence>
<evidence type="ECO:0000256" key="8">
    <source>
        <dbReference type="ARBA" id="ARBA00023015"/>
    </source>
</evidence>
<keyword evidence="11" id="KW-0539">Nucleus</keyword>
<feature type="domain" description="C2H2-type" evidence="14">
    <location>
        <begin position="134"/>
        <end position="160"/>
    </location>
</feature>
<feature type="domain" description="C2H2-type" evidence="14">
    <location>
        <begin position="104"/>
        <end position="133"/>
    </location>
</feature>
<dbReference type="Pfam" id="PF00096">
    <property type="entry name" value="zf-C2H2"/>
    <property type="match status" value="3"/>
</dbReference>
<dbReference type="GO" id="GO:0042254">
    <property type="term" value="P:ribosome biogenesis"/>
    <property type="evidence" value="ECO:0007669"/>
    <property type="project" value="UniProtKB-KW"/>
</dbReference>
<protein>
    <recommendedName>
        <fullName evidence="12">Transcription factor IIIA</fullName>
    </recommendedName>
</protein>
<dbReference type="Pfam" id="PF22110">
    <property type="entry name" value="TFIIIA_zf-C2H2"/>
    <property type="match status" value="1"/>
</dbReference>
<name>A0AAJ7T7S5_PETMA</name>
<feature type="domain" description="C2H2-type" evidence="14">
    <location>
        <begin position="42"/>
        <end position="71"/>
    </location>
</feature>
<feature type="domain" description="C2H2-type" evidence="14">
    <location>
        <begin position="190"/>
        <end position="217"/>
    </location>
</feature>
<dbReference type="SMART" id="SM00355">
    <property type="entry name" value="ZnF_C2H2"/>
    <property type="match status" value="9"/>
</dbReference>
<keyword evidence="15" id="KW-1185">Reference proteome</keyword>
<dbReference type="InterPro" id="IPR036236">
    <property type="entry name" value="Znf_C2H2_sf"/>
</dbReference>
<dbReference type="SUPFAM" id="SSF57667">
    <property type="entry name" value="beta-beta-alpha zinc fingers"/>
    <property type="match status" value="6"/>
</dbReference>
<comment type="subcellular location">
    <subcellularLocation>
        <location evidence="1">Nucleus</location>
    </subcellularLocation>
</comment>
<keyword evidence="9" id="KW-0238">DNA-binding</keyword>
<keyword evidence="10" id="KW-0804">Transcription</keyword>
<dbReference type="PANTHER" id="PTHR46179">
    <property type="entry name" value="ZINC FINGER PROTEIN"/>
    <property type="match status" value="1"/>
</dbReference>
<keyword evidence="8" id="KW-0805">Transcription regulation</keyword>
<evidence type="ECO:0000259" key="14">
    <source>
        <dbReference type="PROSITE" id="PS50157"/>
    </source>
</evidence>
<dbReference type="InterPro" id="IPR013087">
    <property type="entry name" value="Znf_C2H2_type"/>
</dbReference>
<feature type="domain" description="C2H2-type" evidence="14">
    <location>
        <begin position="250"/>
        <end position="279"/>
    </location>
</feature>
<dbReference type="PANTHER" id="PTHR46179:SF1">
    <property type="entry name" value="TRANSCRIPTION FACTOR IIIA"/>
    <property type="match status" value="1"/>
</dbReference>
<feature type="domain" description="C2H2-type" evidence="14">
    <location>
        <begin position="219"/>
        <end position="249"/>
    </location>
</feature>
<dbReference type="FunFam" id="3.30.160.60:FF:000125">
    <property type="entry name" value="Putative zinc finger protein 143"/>
    <property type="match status" value="1"/>
</dbReference>
<evidence type="ECO:0000256" key="10">
    <source>
        <dbReference type="ARBA" id="ARBA00023163"/>
    </source>
</evidence>
<organism evidence="15 16">
    <name type="scientific">Petromyzon marinus</name>
    <name type="common">Sea lamprey</name>
    <dbReference type="NCBI Taxonomy" id="7757"/>
    <lineage>
        <taxon>Eukaryota</taxon>
        <taxon>Metazoa</taxon>
        <taxon>Chordata</taxon>
        <taxon>Craniata</taxon>
        <taxon>Vertebrata</taxon>
        <taxon>Cyclostomata</taxon>
        <taxon>Hyperoartia</taxon>
        <taxon>Petromyzontiformes</taxon>
        <taxon>Petromyzontidae</taxon>
        <taxon>Petromyzon</taxon>
    </lineage>
</organism>
<sequence>MSVAASVRGKLYLCSHEGCSATFSKEWRLMEHLYRHEGLMPFVCDYEGCTKGFTRKFHLSRHRLTHSGDRPYRCVFEGCCEGFTTNANLKKHVKRKHEKENPSYKCEFDSCGKVFKKHQQLKTHQYEHTKELPFECPHSGCEQKFLQARQLKRHEKTHLGYTCKREGCDFVAKTWSEVRSHAAQQHPGCHVCNECGRTFKRRAFLHEHEQTHAESREVFACPNPGCERTYTTAFNLRSHLISFHENVRPHSCPYPGCGRKFAMKQSLDRHGVMHDPEKKKLKKKRSCRRRTLVSRLSGIRHTAVVSEAVLEMEACDGELPEILFGKASIGSPPPCCSPETAGLRCGSRDPTEERCGETNAAARSPDAPSAPGVDGGAAIVPDEGNETALTSEIDTVEADSGLQRNSVIKMCSRDERGGPIPIGCKVDRLQISPIEDQIDNEASM</sequence>
<evidence type="ECO:0000256" key="5">
    <source>
        <dbReference type="ARBA" id="ARBA00022771"/>
    </source>
</evidence>
<evidence type="ECO:0000256" key="9">
    <source>
        <dbReference type="ARBA" id="ARBA00023125"/>
    </source>
</evidence>
<keyword evidence="6" id="KW-0862">Zinc</keyword>
<evidence type="ECO:0000256" key="4">
    <source>
        <dbReference type="ARBA" id="ARBA00022737"/>
    </source>
</evidence>